<organism evidence="4 5">
    <name type="scientific">Peptoniphilus equinus</name>
    <dbReference type="NCBI Taxonomy" id="3016343"/>
    <lineage>
        <taxon>Bacteria</taxon>
        <taxon>Bacillati</taxon>
        <taxon>Bacillota</taxon>
        <taxon>Tissierellia</taxon>
        <taxon>Tissierellales</taxon>
        <taxon>Peptoniphilaceae</taxon>
        <taxon>Peptoniphilus</taxon>
    </lineage>
</organism>
<dbReference type="PRINTS" id="PR01438">
    <property type="entry name" value="UNVRSLSTRESS"/>
</dbReference>
<comment type="subcellular location">
    <subcellularLocation>
        <location evidence="2">Cytoplasm</location>
    </subcellularLocation>
</comment>
<dbReference type="InterPro" id="IPR006016">
    <property type="entry name" value="UspA"/>
</dbReference>
<dbReference type="Proteomes" id="UP001210339">
    <property type="component" value="Chromosome"/>
</dbReference>
<evidence type="ECO:0000259" key="3">
    <source>
        <dbReference type="Pfam" id="PF00582"/>
    </source>
</evidence>
<reference evidence="4 5" key="1">
    <citation type="submission" date="2023-01" db="EMBL/GenBank/DDBJ databases">
        <authorList>
            <person name="Lee S.H."/>
            <person name="Jung H.S."/>
            <person name="Yun J.U."/>
        </authorList>
    </citation>
    <scope>NUCLEOTIDE SEQUENCE [LARGE SCALE GENOMIC DNA]</scope>
    <source>
        <strain evidence="4 5">CBA3646</strain>
    </source>
</reference>
<accession>A0ABY7QVU4</accession>
<evidence type="ECO:0000256" key="2">
    <source>
        <dbReference type="PIRNR" id="PIRNR006276"/>
    </source>
</evidence>
<dbReference type="RefSeq" id="WP_271191716.1">
    <property type="nucleotide sequence ID" value="NZ_CP115667.1"/>
</dbReference>
<keyword evidence="5" id="KW-1185">Reference proteome</keyword>
<sequence>MKILVPIDGSEASRRSVNVAKEVGRQFEAEIAVITVVPETSVFEQYPTNFPYNLELERANNDRAQKVLEDVKTAMSDYPYPVATYYVKGNPAHQIVKFAEEHHVSLIVMGNRGLGAFSRTLLGSVSNKVINSSNVSVLVVKGDGKDVKKGA</sequence>
<dbReference type="Gene3D" id="3.40.50.620">
    <property type="entry name" value="HUPs"/>
    <property type="match status" value="1"/>
</dbReference>
<feature type="domain" description="UspA" evidence="3">
    <location>
        <begin position="2"/>
        <end position="141"/>
    </location>
</feature>
<evidence type="ECO:0000313" key="4">
    <source>
        <dbReference type="EMBL" id="WBW50185.1"/>
    </source>
</evidence>
<evidence type="ECO:0000313" key="5">
    <source>
        <dbReference type="Proteomes" id="UP001210339"/>
    </source>
</evidence>
<dbReference type="PANTHER" id="PTHR46268:SF6">
    <property type="entry name" value="UNIVERSAL STRESS PROTEIN UP12"/>
    <property type="match status" value="1"/>
</dbReference>
<proteinExistence type="inferred from homology"/>
<gene>
    <name evidence="4" type="ORF">O6R05_01095</name>
</gene>
<dbReference type="InterPro" id="IPR014729">
    <property type="entry name" value="Rossmann-like_a/b/a_fold"/>
</dbReference>
<keyword evidence="2" id="KW-0963">Cytoplasm</keyword>
<dbReference type="PIRSF" id="PIRSF006276">
    <property type="entry name" value="UspA"/>
    <property type="match status" value="1"/>
</dbReference>
<dbReference type="Pfam" id="PF00582">
    <property type="entry name" value="Usp"/>
    <property type="match status" value="1"/>
</dbReference>
<name>A0ABY7QVU4_9FIRM</name>
<dbReference type="SUPFAM" id="SSF52402">
    <property type="entry name" value="Adenine nucleotide alpha hydrolases-like"/>
    <property type="match status" value="1"/>
</dbReference>
<evidence type="ECO:0000256" key="1">
    <source>
        <dbReference type="ARBA" id="ARBA00008791"/>
    </source>
</evidence>
<comment type="similarity">
    <text evidence="1 2">Belongs to the universal stress protein A family.</text>
</comment>
<dbReference type="CDD" id="cd00293">
    <property type="entry name" value="USP-like"/>
    <property type="match status" value="1"/>
</dbReference>
<protein>
    <recommendedName>
        <fullName evidence="2">Universal stress protein</fullName>
    </recommendedName>
</protein>
<dbReference type="EMBL" id="CP115667">
    <property type="protein sequence ID" value="WBW50185.1"/>
    <property type="molecule type" value="Genomic_DNA"/>
</dbReference>
<dbReference type="PANTHER" id="PTHR46268">
    <property type="entry name" value="STRESS RESPONSE PROTEIN NHAX"/>
    <property type="match status" value="1"/>
</dbReference>
<dbReference type="InterPro" id="IPR006015">
    <property type="entry name" value="Universal_stress_UspA"/>
</dbReference>